<organism evidence="2 3">
    <name type="scientific">Devosia algicola</name>
    <dbReference type="NCBI Taxonomy" id="3026418"/>
    <lineage>
        <taxon>Bacteria</taxon>
        <taxon>Pseudomonadati</taxon>
        <taxon>Pseudomonadota</taxon>
        <taxon>Alphaproteobacteria</taxon>
        <taxon>Hyphomicrobiales</taxon>
        <taxon>Devosiaceae</taxon>
        <taxon>Devosia</taxon>
    </lineage>
</organism>
<dbReference type="InterPro" id="IPR017853">
    <property type="entry name" value="GH"/>
</dbReference>
<dbReference type="SUPFAM" id="SSF52317">
    <property type="entry name" value="Class I glutamine amidotransferase-like"/>
    <property type="match status" value="1"/>
</dbReference>
<reference evidence="2 3" key="1">
    <citation type="submission" date="2023-02" db="EMBL/GenBank/DDBJ databases">
        <title>Devosia algicola sp. nov., isolated from the phycosphere of marine algae.</title>
        <authorList>
            <person name="Kim J.M."/>
            <person name="Lee J.K."/>
            <person name="Choi B.J."/>
            <person name="Bayburt H."/>
            <person name="Jeon C.O."/>
        </authorList>
    </citation>
    <scope>NUCLEOTIDE SEQUENCE [LARGE SCALE GENOMIC DNA]</scope>
    <source>
        <strain evidence="2 3">G20-9</strain>
    </source>
</reference>
<dbReference type="Proteomes" id="UP001220530">
    <property type="component" value="Chromosome"/>
</dbReference>
<dbReference type="InterPro" id="IPR013738">
    <property type="entry name" value="Beta_galactosidase_Trimer"/>
</dbReference>
<dbReference type="InterPro" id="IPR003476">
    <property type="entry name" value="Glyco_hydro_42"/>
</dbReference>
<feature type="domain" description="Beta-galactosidase trimerisation" evidence="1">
    <location>
        <begin position="374"/>
        <end position="573"/>
    </location>
</feature>
<proteinExistence type="predicted"/>
<sequence>MSHWYNQSFRKVHVLYVSPQWAKNQGENFDAVALADAYERAGVDCVQFYCKDHHGVVYYPCSLGLPYPRDIIGEIQSELSKRGIHFVAYVSICFDNYALGLHPEWRAVNDHGDPHKGGPFWYASVCSPYRKFVRTQIDELASRYQADGFWLDIIPLARDLPQKLWMVAPHPMPDYSHHAQLRYREVTGRGLPHTPTPEQEDEIFEFMTGEVDDFIAEMKSVIKGHQPDAFVTYNAAGAPGDPIDGADLISIEGHAPFYTRQSFIARWAKGREKPMEALIAGGVSRAPRGGGWNALDQKPVPVLRLEASLLVAQGGSPVFGQAPFADGGTDATQLEGFEAVFKPIEAAEPWLVDAKGVAEVGVVLAAKPRLASREWLDMQNGAEAFTQALIDEQILFDIIRLDQDISAYKCVVVAEQTALSEEEVQTLRHYAEAGGTLIVTGASGTRNEVGSLRETPALDKMCGFTRSGNFSSAYFYLKLDGELAKEVSPQPLAVDRAGAIIRPTTGNVTAHAMEPESLRTDATTVLWGDASPDNDLKYPAIVENAVGSGKSVYLAFTPDCEGFNNIWVKLLTRKLVRMNLHASMLTTDAPVGVEFTLNRQTGRLVLHLVNHRAGDIERLSIGAPAHKICNVAVTLDASAAGLDAVKAVNLVPGVALPFELANGKVSFVVPEIEIHTIVEIA</sequence>
<dbReference type="PANTHER" id="PTHR36447:SF1">
    <property type="entry name" value="BETA-GALACTOSIDASE GANA"/>
    <property type="match status" value="1"/>
</dbReference>
<dbReference type="InterPro" id="IPR028212">
    <property type="entry name" value="GHL6"/>
</dbReference>
<keyword evidence="3" id="KW-1185">Reference proteome</keyword>
<accession>A0ABY7YL20</accession>
<dbReference type="Gene3D" id="3.40.50.880">
    <property type="match status" value="1"/>
</dbReference>
<evidence type="ECO:0000313" key="3">
    <source>
        <dbReference type="Proteomes" id="UP001220530"/>
    </source>
</evidence>
<dbReference type="Pfam" id="PF14871">
    <property type="entry name" value="GHL6"/>
    <property type="match status" value="1"/>
</dbReference>
<gene>
    <name evidence="2" type="ORF">PSQ19_14815</name>
</gene>
<protein>
    <submittedName>
        <fullName evidence="2">Beta-galactosidase trimerization domain-containing protein</fullName>
    </submittedName>
</protein>
<dbReference type="EMBL" id="CP118246">
    <property type="protein sequence ID" value="WDR01951.1"/>
    <property type="molecule type" value="Genomic_DNA"/>
</dbReference>
<dbReference type="PANTHER" id="PTHR36447">
    <property type="entry name" value="BETA-GALACTOSIDASE GANA"/>
    <property type="match status" value="1"/>
</dbReference>
<dbReference type="Pfam" id="PF08532">
    <property type="entry name" value="Glyco_hydro_42M"/>
    <property type="match status" value="1"/>
</dbReference>
<dbReference type="InterPro" id="IPR029062">
    <property type="entry name" value="Class_I_gatase-like"/>
</dbReference>
<dbReference type="SUPFAM" id="SSF51445">
    <property type="entry name" value="(Trans)glycosidases"/>
    <property type="match status" value="1"/>
</dbReference>
<evidence type="ECO:0000313" key="2">
    <source>
        <dbReference type="EMBL" id="WDR01951.1"/>
    </source>
</evidence>
<dbReference type="Gene3D" id="3.20.20.80">
    <property type="entry name" value="Glycosidases"/>
    <property type="match status" value="1"/>
</dbReference>
<dbReference type="RefSeq" id="WP_282218360.1">
    <property type="nucleotide sequence ID" value="NZ_CP118246.1"/>
</dbReference>
<name>A0ABY7YL20_9HYPH</name>
<evidence type="ECO:0000259" key="1">
    <source>
        <dbReference type="Pfam" id="PF08532"/>
    </source>
</evidence>
<dbReference type="CDD" id="cd03143">
    <property type="entry name" value="A4_beta-galactosidase_middle_domain"/>
    <property type="match status" value="1"/>
</dbReference>